<dbReference type="InterPro" id="IPR036864">
    <property type="entry name" value="Zn2-C6_fun-type_DNA-bd_sf"/>
</dbReference>
<feature type="region of interest" description="Disordered" evidence="5">
    <location>
        <begin position="62"/>
        <end position="130"/>
    </location>
</feature>
<evidence type="ECO:0000256" key="3">
    <source>
        <dbReference type="ARBA" id="ARBA00023163"/>
    </source>
</evidence>
<dbReference type="CDD" id="cd12148">
    <property type="entry name" value="fungal_TF_MHR"/>
    <property type="match status" value="1"/>
</dbReference>
<dbReference type="GO" id="GO:0008270">
    <property type="term" value="F:zinc ion binding"/>
    <property type="evidence" value="ECO:0007669"/>
    <property type="project" value="InterPro"/>
</dbReference>
<evidence type="ECO:0000313" key="8">
    <source>
        <dbReference type="Proteomes" id="UP000736672"/>
    </source>
</evidence>
<dbReference type="Gene3D" id="4.10.240.10">
    <property type="entry name" value="Zn(2)-C6 fungal-type DNA-binding domain"/>
    <property type="match status" value="1"/>
</dbReference>
<keyword evidence="2" id="KW-0805">Transcription regulation</keyword>
<dbReference type="SUPFAM" id="SSF57701">
    <property type="entry name" value="Zn2/Cys6 DNA-binding domain"/>
    <property type="match status" value="1"/>
</dbReference>
<dbReference type="GO" id="GO:0006351">
    <property type="term" value="P:DNA-templated transcription"/>
    <property type="evidence" value="ECO:0007669"/>
    <property type="project" value="InterPro"/>
</dbReference>
<feature type="domain" description="Zn(2)-C6 fungal-type" evidence="6">
    <location>
        <begin position="31"/>
        <end position="61"/>
    </location>
</feature>
<feature type="compositionally biased region" description="Polar residues" evidence="5">
    <location>
        <begin position="584"/>
        <end position="599"/>
    </location>
</feature>
<dbReference type="GO" id="GO:0000981">
    <property type="term" value="F:DNA-binding transcription factor activity, RNA polymerase II-specific"/>
    <property type="evidence" value="ECO:0007669"/>
    <property type="project" value="InterPro"/>
</dbReference>
<dbReference type="PANTHER" id="PTHR47840:SF1">
    <property type="entry name" value="ZN(II)2CYS6 TRANSCRIPTION FACTOR (EUROFUNG)"/>
    <property type="match status" value="1"/>
</dbReference>
<feature type="region of interest" description="Disordered" evidence="5">
    <location>
        <begin position="570"/>
        <end position="599"/>
    </location>
</feature>
<dbReference type="AlphaFoldDB" id="A0A9P9GPB5"/>
<dbReference type="SMART" id="SM00066">
    <property type="entry name" value="GAL4"/>
    <property type="match status" value="1"/>
</dbReference>
<dbReference type="Proteomes" id="UP000736672">
    <property type="component" value="Unassembled WGS sequence"/>
</dbReference>
<evidence type="ECO:0000256" key="1">
    <source>
        <dbReference type="ARBA" id="ARBA00022723"/>
    </source>
</evidence>
<dbReference type="InterPro" id="IPR007219">
    <property type="entry name" value="XnlR_reg_dom"/>
</dbReference>
<dbReference type="PROSITE" id="PS50048">
    <property type="entry name" value="ZN2_CY6_FUNGAL_2"/>
    <property type="match status" value="1"/>
</dbReference>
<feature type="compositionally biased region" description="Polar residues" evidence="5">
    <location>
        <begin position="94"/>
        <end position="105"/>
    </location>
</feature>
<keyword evidence="3" id="KW-0804">Transcription</keyword>
<evidence type="ECO:0000256" key="2">
    <source>
        <dbReference type="ARBA" id="ARBA00023015"/>
    </source>
</evidence>
<accession>A0A9P9GPB5</accession>
<dbReference type="GO" id="GO:0003677">
    <property type="term" value="F:DNA binding"/>
    <property type="evidence" value="ECO:0007669"/>
    <property type="project" value="InterPro"/>
</dbReference>
<dbReference type="PROSITE" id="PS00463">
    <property type="entry name" value="ZN2_CY6_FUNGAL_1"/>
    <property type="match status" value="1"/>
</dbReference>
<keyword evidence="1" id="KW-0479">Metal-binding</keyword>
<evidence type="ECO:0000256" key="4">
    <source>
        <dbReference type="ARBA" id="ARBA00023242"/>
    </source>
</evidence>
<dbReference type="PANTHER" id="PTHR47840">
    <property type="entry name" value="ZN(II)2CYS6 TRANSCRIPTION FACTOR (EUROFUNG)-RELATED"/>
    <property type="match status" value="1"/>
</dbReference>
<feature type="compositionally biased region" description="Polar residues" evidence="5">
    <location>
        <begin position="62"/>
        <end position="74"/>
    </location>
</feature>
<dbReference type="OrthoDB" id="5392779at2759"/>
<evidence type="ECO:0000313" key="7">
    <source>
        <dbReference type="EMBL" id="KAH7243025.1"/>
    </source>
</evidence>
<name>A0A9P9GPB5_FUSSL</name>
<organism evidence="7 8">
    <name type="scientific">Fusarium solani</name>
    <name type="common">Filamentous fungus</name>
    <dbReference type="NCBI Taxonomy" id="169388"/>
    <lineage>
        <taxon>Eukaryota</taxon>
        <taxon>Fungi</taxon>
        <taxon>Dikarya</taxon>
        <taxon>Ascomycota</taxon>
        <taxon>Pezizomycotina</taxon>
        <taxon>Sordariomycetes</taxon>
        <taxon>Hypocreomycetidae</taxon>
        <taxon>Hypocreales</taxon>
        <taxon>Nectriaceae</taxon>
        <taxon>Fusarium</taxon>
        <taxon>Fusarium solani species complex</taxon>
    </lineage>
</organism>
<keyword evidence="8" id="KW-1185">Reference proteome</keyword>
<keyword evidence="4" id="KW-0539">Nucleus</keyword>
<dbReference type="CDD" id="cd00067">
    <property type="entry name" value="GAL4"/>
    <property type="match status" value="1"/>
</dbReference>
<sequence length="659" mass="72503">MEDSLADLGISLISGGMSDRPRKRMRKGTRSCTECRRRKIRCIFTPSSSVCSHCSARGSTCIDQNEGVDTTENAEPTRPRTSTPSSASRRRSRVQSLPRISSRQGDLTARHTLVSDEETSDIETPSDHPPPLVAVLDDTHDNSSMQSTRGSHISQATAHRARICGTIRSALPSYDEITATLSKNGSWWDSFRQKTRAISQSEPLEPLLSFAAHAYTSTSPAELAILAVAYARSLGQGHRIFTLVDTLIIGDFVLAATLDGMECLVLLAKTYTDIGQPRRAWFTWRKGLAIAQMMGMHRLSPTAPAIRQRIWWAIYHGDRFTSLLLGLPHGFNDAILDTSKPKDADSGSPEVWVPIFIHRCAVTAGEVINYLISPGKPSFAKALSLDEEMDSIYNSVPSSWWDIPDKLPSSRVELNSLVDRLLIHFFFFHIRMYIHLPFLKHSSSSASQEVARLSCTSAARQLVKCFLVLHAEVDGASLFDCKTSDFVAFTAAVVLLIGNSISNDRSRPEDLQLATDAERIFQASEEEGCRMASQCRKALALLSSPSQHGGSTQEIPIPYFGRVVRRVPVQSSRAGDERPASAYPQLTPSTTEASSSDAHSTWGSAYSLDYMGFTPALAMDEMWGFGGNSEDDTMSPFGLDVGMLDIDQDWSLFLPSTHA</sequence>
<dbReference type="SMART" id="SM00906">
    <property type="entry name" value="Fungal_trans"/>
    <property type="match status" value="1"/>
</dbReference>
<comment type="caution">
    <text evidence="7">The sequence shown here is derived from an EMBL/GenBank/DDBJ whole genome shotgun (WGS) entry which is preliminary data.</text>
</comment>
<gene>
    <name evidence="7" type="ORF">B0J15DRAFT_528781</name>
</gene>
<feature type="region of interest" description="Disordered" evidence="5">
    <location>
        <begin position="1"/>
        <end position="28"/>
    </location>
</feature>
<evidence type="ECO:0000259" key="6">
    <source>
        <dbReference type="PROSITE" id="PS50048"/>
    </source>
</evidence>
<proteinExistence type="predicted"/>
<reference evidence="7" key="1">
    <citation type="journal article" date="2021" name="Nat. Commun.">
        <title>Genetic determinants of endophytism in the Arabidopsis root mycobiome.</title>
        <authorList>
            <person name="Mesny F."/>
            <person name="Miyauchi S."/>
            <person name="Thiergart T."/>
            <person name="Pickel B."/>
            <person name="Atanasova L."/>
            <person name="Karlsson M."/>
            <person name="Huettel B."/>
            <person name="Barry K.W."/>
            <person name="Haridas S."/>
            <person name="Chen C."/>
            <person name="Bauer D."/>
            <person name="Andreopoulos W."/>
            <person name="Pangilinan J."/>
            <person name="LaButti K."/>
            <person name="Riley R."/>
            <person name="Lipzen A."/>
            <person name="Clum A."/>
            <person name="Drula E."/>
            <person name="Henrissat B."/>
            <person name="Kohler A."/>
            <person name="Grigoriev I.V."/>
            <person name="Martin F.M."/>
            <person name="Hacquard S."/>
        </authorList>
    </citation>
    <scope>NUCLEOTIDE SEQUENCE</scope>
    <source>
        <strain evidence="7">FSSC 5 MPI-SDFR-AT-0091</strain>
    </source>
</reference>
<dbReference type="InterPro" id="IPR001138">
    <property type="entry name" value="Zn2Cys6_DnaBD"/>
</dbReference>
<dbReference type="EMBL" id="JAGTJS010000019">
    <property type="protein sequence ID" value="KAH7243025.1"/>
    <property type="molecule type" value="Genomic_DNA"/>
</dbReference>
<protein>
    <recommendedName>
        <fullName evidence="6">Zn(2)-C6 fungal-type domain-containing protein</fullName>
    </recommendedName>
</protein>
<evidence type="ECO:0000256" key="5">
    <source>
        <dbReference type="SAM" id="MobiDB-lite"/>
    </source>
</evidence>